<name>A0A223V8R5_9FLAO</name>
<dbReference type="Proteomes" id="UP000215244">
    <property type="component" value="Chromosome"/>
</dbReference>
<dbReference type="OrthoDB" id="1440212at2"/>
<dbReference type="AlphaFoldDB" id="A0A223V8R5"/>
<keyword evidence="2" id="KW-1185">Reference proteome</keyword>
<dbReference type="EMBL" id="CP022957">
    <property type="protein sequence ID" value="ASV31358.1"/>
    <property type="molecule type" value="Genomic_DNA"/>
</dbReference>
<sequence length="115" mass="13667">METEKILLRDKPKLEITLEENEFEIFNEEKQFKNVIFYENINSIELIEKKTNWFVTSLSFIVGFLFESVSGDLYKDSNKLILNHANDRIEVSLKHCDYEKTKLLVAKIKSKIYNK</sequence>
<dbReference type="RefSeq" id="WP_094997968.1">
    <property type="nucleotide sequence ID" value="NZ_BMJL01000004.1"/>
</dbReference>
<evidence type="ECO:0000313" key="1">
    <source>
        <dbReference type="EMBL" id="ASV31358.1"/>
    </source>
</evidence>
<evidence type="ECO:0000313" key="2">
    <source>
        <dbReference type="Proteomes" id="UP000215244"/>
    </source>
</evidence>
<gene>
    <name evidence="1" type="ORF">CJ263_14675</name>
</gene>
<reference evidence="1 2" key="1">
    <citation type="submission" date="2017-08" db="EMBL/GenBank/DDBJ databases">
        <title>The complete genome sequence of Maribacter sp. B1, isolated from deep-sea sediment.</title>
        <authorList>
            <person name="Wu Y.-H."/>
            <person name="Cheng H."/>
            <person name="Xu X.-W."/>
        </authorList>
    </citation>
    <scope>NUCLEOTIDE SEQUENCE [LARGE SCALE GENOMIC DNA]</scope>
    <source>
        <strain evidence="1 2">B1</strain>
    </source>
</reference>
<protein>
    <submittedName>
        <fullName evidence="1">Uncharacterized protein</fullName>
    </submittedName>
</protein>
<organism evidence="1 2">
    <name type="scientific">Maribacter cobaltidurans</name>
    <dbReference type="NCBI Taxonomy" id="1178778"/>
    <lineage>
        <taxon>Bacteria</taxon>
        <taxon>Pseudomonadati</taxon>
        <taxon>Bacteroidota</taxon>
        <taxon>Flavobacteriia</taxon>
        <taxon>Flavobacteriales</taxon>
        <taxon>Flavobacteriaceae</taxon>
        <taxon>Maribacter</taxon>
    </lineage>
</organism>
<dbReference type="KEGG" id="marb:CJ263_14675"/>
<proteinExistence type="predicted"/>
<accession>A0A223V8R5</accession>